<dbReference type="InterPro" id="IPR000626">
    <property type="entry name" value="Ubiquitin-like_dom"/>
</dbReference>
<gene>
    <name evidence="4" type="ORF">Taro_043828</name>
</gene>
<feature type="region of interest" description="Disordered" evidence="1">
    <location>
        <begin position="146"/>
        <end position="179"/>
    </location>
</feature>
<evidence type="ECO:0000256" key="2">
    <source>
        <dbReference type="SAM" id="Phobius"/>
    </source>
</evidence>
<dbReference type="Gene3D" id="3.10.20.90">
    <property type="entry name" value="Phosphatidylinositol 3-kinase Catalytic Subunit, Chain A, domain 1"/>
    <property type="match status" value="1"/>
</dbReference>
<evidence type="ECO:0000313" key="5">
    <source>
        <dbReference type="Proteomes" id="UP000652761"/>
    </source>
</evidence>
<dbReference type="Proteomes" id="UP000652761">
    <property type="component" value="Unassembled WGS sequence"/>
</dbReference>
<proteinExistence type="predicted"/>
<dbReference type="EMBL" id="NMUH01004822">
    <property type="protein sequence ID" value="MQM10928.1"/>
    <property type="molecule type" value="Genomic_DNA"/>
</dbReference>
<dbReference type="CDD" id="cd17039">
    <property type="entry name" value="Ubl_ubiquitin_like"/>
    <property type="match status" value="1"/>
</dbReference>
<protein>
    <recommendedName>
        <fullName evidence="3">Ubiquitin-like domain-containing protein</fullName>
    </recommendedName>
</protein>
<evidence type="ECO:0000256" key="1">
    <source>
        <dbReference type="SAM" id="MobiDB-lite"/>
    </source>
</evidence>
<dbReference type="SUPFAM" id="SSF54236">
    <property type="entry name" value="Ubiquitin-like"/>
    <property type="match status" value="1"/>
</dbReference>
<dbReference type="AlphaFoldDB" id="A0A843WWR1"/>
<dbReference type="Pfam" id="PF00240">
    <property type="entry name" value="ubiquitin"/>
    <property type="match status" value="1"/>
</dbReference>
<dbReference type="InterPro" id="IPR029071">
    <property type="entry name" value="Ubiquitin-like_domsf"/>
</dbReference>
<keyword evidence="2" id="KW-0472">Membrane</keyword>
<sequence>MEEEVEEEGRAIEVRSLDGTSTVVRISPDRTVGDLKVLLKESFPPAKKTPDFRLFYKGDRLSVGSRLGDHQIDHGGFVVLVPFAKRARTCRPPESSCGGGAKPLGRSDQFEDSKHADAAWLDIMEDLRSMPRTADDVSSISNTVALSANASNRKPNVPTNRGAGKSSMEMKSGQRESDTRFLRDILRKGTGVLRVESSCQSSSQALGLATCLSDPQTGNCVFSDDSCGNSEEAGQCMCPAWLKRLVKCFSFLNVAHGFLLMQHKCMEWACLKEALGQPGDSKTEDIDILDVEHLMALFPKVSFLLIMVVQISYVCFLFLLFAL</sequence>
<dbReference type="OrthoDB" id="18781at2759"/>
<feature type="domain" description="Ubiquitin-like" evidence="3">
    <location>
        <begin position="10"/>
        <end position="81"/>
    </location>
</feature>
<accession>A0A843WWR1</accession>
<keyword evidence="2" id="KW-1133">Transmembrane helix</keyword>
<feature type="compositionally biased region" description="Polar residues" evidence="1">
    <location>
        <begin position="146"/>
        <end position="159"/>
    </location>
</feature>
<comment type="caution">
    <text evidence="4">The sequence shown here is derived from an EMBL/GenBank/DDBJ whole genome shotgun (WGS) entry which is preliminary data.</text>
</comment>
<organism evidence="4 5">
    <name type="scientific">Colocasia esculenta</name>
    <name type="common">Wild taro</name>
    <name type="synonym">Arum esculentum</name>
    <dbReference type="NCBI Taxonomy" id="4460"/>
    <lineage>
        <taxon>Eukaryota</taxon>
        <taxon>Viridiplantae</taxon>
        <taxon>Streptophyta</taxon>
        <taxon>Embryophyta</taxon>
        <taxon>Tracheophyta</taxon>
        <taxon>Spermatophyta</taxon>
        <taxon>Magnoliopsida</taxon>
        <taxon>Liliopsida</taxon>
        <taxon>Araceae</taxon>
        <taxon>Aroideae</taxon>
        <taxon>Colocasieae</taxon>
        <taxon>Colocasia</taxon>
    </lineage>
</organism>
<keyword evidence="5" id="KW-1185">Reference proteome</keyword>
<keyword evidence="2" id="KW-0812">Transmembrane</keyword>
<feature type="transmembrane region" description="Helical" evidence="2">
    <location>
        <begin position="301"/>
        <end position="322"/>
    </location>
</feature>
<evidence type="ECO:0000313" key="4">
    <source>
        <dbReference type="EMBL" id="MQM10928.1"/>
    </source>
</evidence>
<reference evidence="4" key="1">
    <citation type="submission" date="2017-07" db="EMBL/GenBank/DDBJ databases">
        <title>Taro Niue Genome Assembly and Annotation.</title>
        <authorList>
            <person name="Atibalentja N."/>
            <person name="Keating K."/>
            <person name="Fields C.J."/>
        </authorList>
    </citation>
    <scope>NUCLEOTIDE SEQUENCE</scope>
    <source>
        <strain evidence="4">Niue_2</strain>
        <tissue evidence="4">Leaf</tissue>
    </source>
</reference>
<dbReference type="PROSITE" id="PS50053">
    <property type="entry name" value="UBIQUITIN_2"/>
    <property type="match status" value="1"/>
</dbReference>
<name>A0A843WWR1_COLES</name>
<evidence type="ECO:0000259" key="3">
    <source>
        <dbReference type="PROSITE" id="PS50053"/>
    </source>
</evidence>